<feature type="binding site" evidence="7">
    <location>
        <position position="138"/>
    </location>
    <ligand>
        <name>[4Fe-4S] cluster</name>
        <dbReference type="ChEBI" id="CHEBI:49883"/>
        <label>2</label>
    </ligand>
</feature>
<dbReference type="GO" id="GO:0045333">
    <property type="term" value="P:cellular respiration"/>
    <property type="evidence" value="ECO:0007669"/>
    <property type="project" value="InterPro"/>
</dbReference>
<feature type="binding site" evidence="7">
    <location>
        <position position="153"/>
    </location>
    <ligand>
        <name>[4Fe-4S] cluster</name>
        <dbReference type="ChEBI" id="CHEBI:49883"/>
        <label>2</label>
    </ligand>
</feature>
<dbReference type="InterPro" id="IPR017900">
    <property type="entry name" value="4Fe4S_Fe_S_CS"/>
</dbReference>
<keyword evidence="3 7" id="KW-0479">Metal-binding</keyword>
<evidence type="ECO:0000256" key="1">
    <source>
        <dbReference type="ARBA" id="ARBA00004196"/>
    </source>
</evidence>
<gene>
    <name evidence="9" type="ORF">P3F81_02605</name>
</gene>
<keyword evidence="2 7" id="KW-0004">4Fe-4S</keyword>
<dbReference type="GO" id="GO:0051539">
    <property type="term" value="F:4 iron, 4 sulfur cluster binding"/>
    <property type="evidence" value="ECO:0007669"/>
    <property type="project" value="UniProtKB-KW"/>
</dbReference>
<keyword evidence="4" id="KW-0677">Repeat</keyword>
<proteinExistence type="predicted"/>
<dbReference type="PANTHER" id="PTHR43545">
    <property type="entry name" value="FORMATE DEHYDROGENASE, NITRATE-INDUCIBLE, IRON-SULFUR SUBUNIT"/>
    <property type="match status" value="1"/>
</dbReference>
<dbReference type="KEGG" id="sgbi:P3F81_02605"/>
<evidence type="ECO:0000259" key="8">
    <source>
        <dbReference type="PROSITE" id="PS51379"/>
    </source>
</evidence>
<feature type="binding site" evidence="7">
    <location>
        <position position="24"/>
    </location>
    <ligand>
        <name>[4Fe-4S] cluster</name>
        <dbReference type="ChEBI" id="CHEBI:49883"/>
        <label>2</label>
    </ligand>
</feature>
<accession>A0A9Y2AJV6</accession>
<sequence>MSTTKGVLVDLTKCIGCGSCTVACKLWNGTDFNKEKPATNETGKEAVLNDKNWTIVTKHEIKDNQGNPIWRFVKQQCMHCLEPACASACFSKALQKDENGAVVYYPDLCVGCRYCMVACPFDVPKYEWEKALPFVTKCQMCSSRIAHGEAPACVGVCPTNVMTFGNRDDLLKEAERRIHSDAKYIQKIYGATEVGGTNWLYISDVDFEKLGFKTHLESIPPSTYTERYLSKVPFLAVGWGAFLAGLAYYSNRRSKLEKEKQQEE</sequence>
<name>A0A9Y2AJV6_9FIRM</name>
<dbReference type="GO" id="GO:0030313">
    <property type="term" value="C:cell envelope"/>
    <property type="evidence" value="ECO:0007669"/>
    <property type="project" value="UniProtKB-SubCell"/>
</dbReference>
<evidence type="ECO:0000313" key="10">
    <source>
        <dbReference type="Proteomes" id="UP001243623"/>
    </source>
</evidence>
<feature type="binding site" evidence="7">
    <location>
        <position position="17"/>
    </location>
    <ligand>
        <name>[4Fe-4S] cluster</name>
        <dbReference type="ChEBI" id="CHEBI:49883"/>
        <label>1</label>
    </ligand>
</feature>
<comment type="cofactor">
    <cofactor evidence="7">
        <name>[4Fe-4S] cluster</name>
        <dbReference type="ChEBI" id="CHEBI:49883"/>
    </cofactor>
    <text evidence="7">Binds 4 [4Fe-4S] clusters per subunit.</text>
</comment>
<dbReference type="AlphaFoldDB" id="A0A9Y2AJV6"/>
<feature type="binding site" evidence="7">
    <location>
        <position position="119"/>
    </location>
    <ligand>
        <name>[4Fe-4S] cluster</name>
        <dbReference type="ChEBI" id="CHEBI:49883"/>
        <label>3</label>
    </ligand>
</feature>
<dbReference type="Gene3D" id="3.30.70.20">
    <property type="match status" value="2"/>
</dbReference>
<evidence type="ECO:0000256" key="3">
    <source>
        <dbReference type="ARBA" id="ARBA00022723"/>
    </source>
</evidence>
<feature type="domain" description="4Fe-4S ferredoxin-type" evidence="8">
    <location>
        <begin position="100"/>
        <end position="129"/>
    </location>
</feature>
<feature type="binding site" evidence="7">
    <location>
        <position position="77"/>
    </location>
    <ligand>
        <name>[4Fe-4S] cluster</name>
        <dbReference type="ChEBI" id="CHEBI:49883"/>
        <label>3</label>
    </ligand>
</feature>
<dbReference type="PANTHER" id="PTHR43545:SF4">
    <property type="entry name" value="IRON-SULFUR PROTEIN"/>
    <property type="match status" value="1"/>
</dbReference>
<evidence type="ECO:0000256" key="4">
    <source>
        <dbReference type="ARBA" id="ARBA00022737"/>
    </source>
</evidence>
<evidence type="ECO:0000256" key="6">
    <source>
        <dbReference type="ARBA" id="ARBA00023014"/>
    </source>
</evidence>
<dbReference type="PROSITE" id="PS51379">
    <property type="entry name" value="4FE4S_FER_2"/>
    <property type="match status" value="2"/>
</dbReference>
<dbReference type="InterPro" id="IPR014603">
    <property type="entry name" value="Formate_DH_Fe-S_su"/>
</dbReference>
<feature type="binding site" evidence="7">
    <location>
        <position position="109"/>
    </location>
    <ligand>
        <name>[4Fe-4S] cluster</name>
        <dbReference type="ChEBI" id="CHEBI:49883"/>
        <label>4</label>
    </ligand>
</feature>
<feature type="binding site" evidence="7">
    <location>
        <position position="80"/>
    </location>
    <ligand>
        <name>[4Fe-4S] cluster</name>
        <dbReference type="ChEBI" id="CHEBI:49883"/>
        <label>3</label>
    </ligand>
</feature>
<evidence type="ECO:0000256" key="5">
    <source>
        <dbReference type="ARBA" id="ARBA00023004"/>
    </source>
</evidence>
<dbReference type="SUPFAM" id="SSF54862">
    <property type="entry name" value="4Fe-4S ferredoxins"/>
    <property type="match status" value="1"/>
</dbReference>
<organism evidence="9 10">
    <name type="scientific">Selenobaculum gibii</name>
    <dbReference type="NCBI Taxonomy" id="3054208"/>
    <lineage>
        <taxon>Bacteria</taxon>
        <taxon>Bacillati</taxon>
        <taxon>Bacillota</taxon>
        <taxon>Negativicutes</taxon>
        <taxon>Selenomonadales</taxon>
        <taxon>Selenomonadaceae</taxon>
        <taxon>Selenobaculum</taxon>
    </lineage>
</organism>
<dbReference type="RefSeq" id="WP_147666592.1">
    <property type="nucleotide sequence ID" value="NZ_CP120678.1"/>
</dbReference>
<evidence type="ECO:0000313" key="9">
    <source>
        <dbReference type="EMBL" id="WIW71242.1"/>
    </source>
</evidence>
<feature type="binding site" evidence="7">
    <location>
        <position position="115"/>
    </location>
    <ligand>
        <name>[4Fe-4S] cluster</name>
        <dbReference type="ChEBI" id="CHEBI:49883"/>
        <label>4</label>
    </ligand>
</feature>
<evidence type="ECO:0000256" key="7">
    <source>
        <dbReference type="PIRSR" id="PIRSR036298-50"/>
    </source>
</evidence>
<dbReference type="CDD" id="cd10561">
    <property type="entry name" value="HybA_like"/>
    <property type="match status" value="1"/>
</dbReference>
<feature type="binding site" evidence="7">
    <location>
        <position position="20"/>
    </location>
    <ligand>
        <name>[4Fe-4S] cluster</name>
        <dbReference type="ChEBI" id="CHEBI:49883"/>
        <label>1</label>
    </ligand>
</feature>
<feature type="binding site" evidence="7">
    <location>
        <position position="89"/>
    </location>
    <ligand>
        <name>[4Fe-4S] cluster</name>
        <dbReference type="ChEBI" id="CHEBI:49883"/>
        <label>4</label>
    </ligand>
</feature>
<dbReference type="InterPro" id="IPR017896">
    <property type="entry name" value="4Fe4S_Fe-S-bd"/>
</dbReference>
<comment type="subcellular location">
    <subcellularLocation>
        <location evidence="1">Cell envelope</location>
    </subcellularLocation>
</comment>
<keyword evidence="6 7" id="KW-0411">Iron-sulfur</keyword>
<feature type="binding site" evidence="7">
    <location>
        <position position="14"/>
    </location>
    <ligand>
        <name>[4Fe-4S] cluster</name>
        <dbReference type="ChEBI" id="CHEBI:49883"/>
        <label>1</label>
    </ligand>
</feature>
<dbReference type="Proteomes" id="UP001243623">
    <property type="component" value="Chromosome"/>
</dbReference>
<dbReference type="PROSITE" id="PS00198">
    <property type="entry name" value="4FE4S_FER_1"/>
    <property type="match status" value="1"/>
</dbReference>
<feature type="binding site" evidence="7">
    <location>
        <position position="157"/>
    </location>
    <ligand>
        <name>[4Fe-4S] cluster</name>
        <dbReference type="ChEBI" id="CHEBI:49883"/>
        <label>1</label>
    </ligand>
</feature>
<keyword evidence="5 7" id="KW-0408">Iron</keyword>
<feature type="binding site" evidence="7">
    <location>
        <position position="141"/>
    </location>
    <ligand>
        <name>[4Fe-4S] cluster</name>
        <dbReference type="ChEBI" id="CHEBI:49883"/>
        <label>2</label>
    </ligand>
</feature>
<protein>
    <submittedName>
        <fullName evidence="9">4Fe-4S dicluster domain-containing protein</fullName>
    </submittedName>
</protein>
<dbReference type="PIRSF" id="PIRSF036298">
    <property type="entry name" value="FDH_4Fe4S"/>
    <property type="match status" value="1"/>
</dbReference>
<dbReference type="Pfam" id="PF13247">
    <property type="entry name" value="Fer4_11"/>
    <property type="match status" value="1"/>
</dbReference>
<dbReference type="EMBL" id="CP120678">
    <property type="protein sequence ID" value="WIW71242.1"/>
    <property type="molecule type" value="Genomic_DNA"/>
</dbReference>
<feature type="binding site" evidence="7">
    <location>
        <position position="112"/>
    </location>
    <ligand>
        <name>[4Fe-4S] cluster</name>
        <dbReference type="ChEBI" id="CHEBI:49883"/>
        <label>4</label>
    </ligand>
</feature>
<dbReference type="InterPro" id="IPR051555">
    <property type="entry name" value="FDH_Electron_Transfer_Unit"/>
</dbReference>
<dbReference type="GO" id="GO:0046872">
    <property type="term" value="F:metal ion binding"/>
    <property type="evidence" value="ECO:0007669"/>
    <property type="project" value="UniProtKB-KW"/>
</dbReference>
<keyword evidence="10" id="KW-1185">Reference proteome</keyword>
<feature type="binding site" evidence="7">
    <location>
        <position position="85"/>
    </location>
    <ligand>
        <name>[4Fe-4S] cluster</name>
        <dbReference type="ChEBI" id="CHEBI:49883"/>
        <label>3</label>
    </ligand>
</feature>
<evidence type="ECO:0000256" key="2">
    <source>
        <dbReference type="ARBA" id="ARBA00022485"/>
    </source>
</evidence>
<dbReference type="Pfam" id="PF12797">
    <property type="entry name" value="Fer4_2"/>
    <property type="match status" value="1"/>
</dbReference>
<feature type="domain" description="4Fe-4S ferredoxin-type" evidence="8">
    <location>
        <begin position="5"/>
        <end position="35"/>
    </location>
</feature>
<reference evidence="9" key="1">
    <citation type="submission" date="2023-03" db="EMBL/GenBank/DDBJ databases">
        <title>Selenobaculum gbiensis gen. nov. sp. nov., a new bacterium isolated from the gut microbiota of IBD patient.</title>
        <authorList>
            <person name="Yeo S."/>
            <person name="Park H."/>
            <person name="Huh C.S."/>
        </authorList>
    </citation>
    <scope>NUCLEOTIDE SEQUENCE</scope>
    <source>
        <strain evidence="9">ICN-92133</strain>
    </source>
</reference>
<dbReference type="GO" id="GO:0015944">
    <property type="term" value="P:formate oxidation"/>
    <property type="evidence" value="ECO:0007669"/>
    <property type="project" value="InterPro"/>
</dbReference>